<dbReference type="PANTHER" id="PTHR43773">
    <property type="entry name" value="MAGNESIUM TRANSPORTER MGTE"/>
    <property type="match status" value="1"/>
</dbReference>
<dbReference type="SMART" id="SM00924">
    <property type="entry name" value="MgtE_N"/>
    <property type="match status" value="1"/>
</dbReference>
<dbReference type="Gene3D" id="1.25.60.10">
    <property type="entry name" value="MgtE N-terminal domain-like"/>
    <property type="match status" value="1"/>
</dbReference>
<evidence type="ECO:0000256" key="1">
    <source>
        <dbReference type="ARBA" id="ARBA00004141"/>
    </source>
</evidence>
<feature type="transmembrane region" description="Helical" evidence="9">
    <location>
        <begin position="412"/>
        <end position="432"/>
    </location>
</feature>
<evidence type="ECO:0000256" key="8">
    <source>
        <dbReference type="PROSITE-ProRule" id="PRU00703"/>
    </source>
</evidence>
<keyword evidence="8" id="KW-0129">CBS domain</keyword>
<dbReference type="Pfam" id="PF00571">
    <property type="entry name" value="CBS"/>
    <property type="match status" value="1"/>
</dbReference>
<organism evidence="11 12">
    <name type="scientific">Aedoeadaptatus nemausensis</name>
    <dbReference type="NCBI Taxonomy" id="2582829"/>
    <lineage>
        <taxon>Bacteria</taxon>
        <taxon>Bacillati</taxon>
        <taxon>Bacillota</taxon>
        <taxon>Tissierellia</taxon>
        <taxon>Tissierellales</taxon>
        <taxon>Peptoniphilaceae</taxon>
        <taxon>Aedoeadaptatus</taxon>
    </lineage>
</organism>
<evidence type="ECO:0000256" key="5">
    <source>
        <dbReference type="ARBA" id="ARBA00022842"/>
    </source>
</evidence>
<proteinExistence type="inferred from homology"/>
<dbReference type="InterPro" id="IPR006669">
    <property type="entry name" value="MgtE_transporter"/>
</dbReference>
<accession>A0A6V6Y484</accession>
<evidence type="ECO:0000256" key="7">
    <source>
        <dbReference type="ARBA" id="ARBA00023136"/>
    </source>
</evidence>
<feature type="transmembrane region" description="Helical" evidence="9">
    <location>
        <begin position="276"/>
        <end position="293"/>
    </location>
</feature>
<dbReference type="SUPFAM" id="SSF54631">
    <property type="entry name" value="CBS-domain pair"/>
    <property type="match status" value="1"/>
</dbReference>
<keyword evidence="4 9" id="KW-0812">Transmembrane</keyword>
<gene>
    <name evidence="11" type="ORF">PEPNEM18_01011</name>
</gene>
<evidence type="ECO:0000256" key="4">
    <source>
        <dbReference type="ARBA" id="ARBA00022692"/>
    </source>
</evidence>
<feature type="transmembrane region" description="Helical" evidence="9">
    <location>
        <begin position="376"/>
        <end position="400"/>
    </location>
</feature>
<comment type="subunit">
    <text evidence="9">Homodimer.</text>
</comment>
<keyword evidence="3 9" id="KW-0813">Transport</keyword>
<dbReference type="GO" id="GO:0046872">
    <property type="term" value="F:metal ion binding"/>
    <property type="evidence" value="ECO:0007669"/>
    <property type="project" value="UniProtKB-KW"/>
</dbReference>
<comment type="caution">
    <text evidence="11">The sequence shown here is derived from an EMBL/GenBank/DDBJ whole genome shotgun (WGS) entry which is preliminary data.</text>
</comment>
<evidence type="ECO:0000313" key="11">
    <source>
        <dbReference type="EMBL" id="CAC9931580.1"/>
    </source>
</evidence>
<dbReference type="SMART" id="SM00116">
    <property type="entry name" value="CBS"/>
    <property type="match status" value="2"/>
</dbReference>
<dbReference type="SUPFAM" id="SSF161093">
    <property type="entry name" value="MgtE membrane domain-like"/>
    <property type="match status" value="1"/>
</dbReference>
<sequence length="441" mass="49304">MKRNYDIDEINSLQSEINHMDPVDLAESFDEMSVKEIMLRFKLLDKDLAADTFAEMDRDKKREIIERFSDEDVEELITELDEDELVDTLQELPANMVRRVMDEFVVGDRRRVINRLLGYPKDSVGSIMTVEFLSAKATSTCEDVLKRVISSDLDADKLEQIWVTDKSLVLLGYVYLADILRSPDSVLEDLLEPLPGSIEATDDQEIVAKIAYRYDLSEIPVTDSEGRLIGIVPVEDAIDVMREEYEEDLSNIHGIQESSDDSYLDRSIFAIAKDRTTWLIICLITATMTGFIIQRYESLLAASVALTAYIPMLMDSGGNAGSQASTTAIRFLYTGDITFADTLNVIWKEARVGLMTGFVLVVVNFIRMTILGPETLAIKLTVSLTLLITVTLSKVIGGMLPLIADKINVDPTVMAGPIITTLVDTFALLVYFEVASHLLNL</sequence>
<keyword evidence="9" id="KW-1003">Cell membrane</keyword>
<protein>
    <recommendedName>
        <fullName evidence="9">Magnesium transporter MgtE</fullName>
    </recommendedName>
</protein>
<evidence type="ECO:0000256" key="2">
    <source>
        <dbReference type="ARBA" id="ARBA00009749"/>
    </source>
</evidence>
<dbReference type="NCBIfam" id="TIGR00400">
    <property type="entry name" value="mgtE"/>
    <property type="match status" value="1"/>
</dbReference>
<keyword evidence="7 9" id="KW-0472">Membrane</keyword>
<dbReference type="InterPro" id="IPR000644">
    <property type="entry name" value="CBS_dom"/>
</dbReference>
<comment type="function">
    <text evidence="9">Acts as a magnesium transporter.</text>
</comment>
<dbReference type="Proteomes" id="UP000586454">
    <property type="component" value="Unassembled WGS sequence"/>
</dbReference>
<keyword evidence="5 9" id="KW-0460">Magnesium</keyword>
<evidence type="ECO:0000256" key="9">
    <source>
        <dbReference type="RuleBase" id="RU362011"/>
    </source>
</evidence>
<dbReference type="InterPro" id="IPR006667">
    <property type="entry name" value="SLC41_membr_dom"/>
</dbReference>
<dbReference type="PANTHER" id="PTHR43773:SF1">
    <property type="entry name" value="MAGNESIUM TRANSPORTER MGTE"/>
    <property type="match status" value="1"/>
</dbReference>
<dbReference type="EMBL" id="CAIJCS010000019">
    <property type="protein sequence ID" value="CAC9931580.1"/>
    <property type="molecule type" value="Genomic_DNA"/>
</dbReference>
<dbReference type="InterPro" id="IPR038076">
    <property type="entry name" value="MgtE_N_sf"/>
</dbReference>
<evidence type="ECO:0000256" key="6">
    <source>
        <dbReference type="ARBA" id="ARBA00022989"/>
    </source>
</evidence>
<comment type="similarity">
    <text evidence="2 9">Belongs to the SLC41A transporter family.</text>
</comment>
<reference evidence="11 12" key="1">
    <citation type="submission" date="2020-06" db="EMBL/GenBank/DDBJ databases">
        <authorList>
            <person name="Criscuolo A."/>
        </authorList>
    </citation>
    <scope>NUCLEOTIDE SEQUENCE [LARGE SCALE GENOMIC DNA]</scope>
    <source>
        <strain evidence="11">1804121828</strain>
    </source>
</reference>
<dbReference type="InterPro" id="IPR006668">
    <property type="entry name" value="Mg_transptr_MgtE_intracell_dom"/>
</dbReference>
<comment type="caution">
    <text evidence="9">Lacks conserved residue(s) required for the propagation of feature annotation.</text>
</comment>
<dbReference type="GO" id="GO:0015095">
    <property type="term" value="F:magnesium ion transmembrane transporter activity"/>
    <property type="evidence" value="ECO:0007669"/>
    <property type="project" value="UniProtKB-UniRule"/>
</dbReference>
<dbReference type="SUPFAM" id="SSF158791">
    <property type="entry name" value="MgtE N-terminal domain-like"/>
    <property type="match status" value="1"/>
</dbReference>
<dbReference type="GO" id="GO:0005886">
    <property type="term" value="C:plasma membrane"/>
    <property type="evidence" value="ECO:0007669"/>
    <property type="project" value="UniProtKB-SubCell"/>
</dbReference>
<comment type="subcellular location">
    <subcellularLocation>
        <location evidence="9">Cell membrane</location>
        <topology evidence="9">Multi-pass membrane protein</topology>
    </subcellularLocation>
    <subcellularLocation>
        <location evidence="1">Membrane</location>
        <topology evidence="1">Multi-pass membrane protein</topology>
    </subcellularLocation>
</comment>
<keyword evidence="6 9" id="KW-1133">Transmembrane helix</keyword>
<dbReference type="InterPro" id="IPR036739">
    <property type="entry name" value="SLC41_membr_dom_sf"/>
</dbReference>
<feature type="transmembrane region" description="Helical" evidence="9">
    <location>
        <begin position="352"/>
        <end position="370"/>
    </location>
</feature>
<dbReference type="PROSITE" id="PS51371">
    <property type="entry name" value="CBS"/>
    <property type="match status" value="1"/>
</dbReference>
<name>A0A6V6Y484_9FIRM</name>
<dbReference type="Gene3D" id="1.10.357.20">
    <property type="entry name" value="SLC41 divalent cation transporters, integral membrane domain"/>
    <property type="match status" value="1"/>
</dbReference>
<dbReference type="Gene3D" id="3.10.580.10">
    <property type="entry name" value="CBS-domain"/>
    <property type="match status" value="1"/>
</dbReference>
<evidence type="ECO:0000256" key="3">
    <source>
        <dbReference type="ARBA" id="ARBA00022448"/>
    </source>
</evidence>
<dbReference type="RefSeq" id="WP_180499903.1">
    <property type="nucleotide sequence ID" value="NZ_CAIJCS010000019.1"/>
</dbReference>
<dbReference type="Pfam" id="PF01769">
    <property type="entry name" value="MgtE"/>
    <property type="match status" value="1"/>
</dbReference>
<dbReference type="InterPro" id="IPR046342">
    <property type="entry name" value="CBS_dom_sf"/>
</dbReference>
<dbReference type="CDD" id="cd04606">
    <property type="entry name" value="CBS_pair_Mg_transporter"/>
    <property type="match status" value="1"/>
</dbReference>
<feature type="domain" description="CBS" evidence="10">
    <location>
        <begin position="191"/>
        <end position="247"/>
    </location>
</feature>
<keyword evidence="9" id="KW-0479">Metal-binding</keyword>
<evidence type="ECO:0000313" key="12">
    <source>
        <dbReference type="Proteomes" id="UP000586454"/>
    </source>
</evidence>
<dbReference type="Pfam" id="PF03448">
    <property type="entry name" value="MgtE_N"/>
    <property type="match status" value="1"/>
</dbReference>
<keyword evidence="12" id="KW-1185">Reference proteome</keyword>
<dbReference type="AlphaFoldDB" id="A0A6V6Y484"/>
<evidence type="ECO:0000259" key="10">
    <source>
        <dbReference type="PROSITE" id="PS51371"/>
    </source>
</evidence>